<keyword evidence="3" id="KW-1185">Reference proteome</keyword>
<feature type="compositionally biased region" description="Basic and acidic residues" evidence="1">
    <location>
        <begin position="1"/>
        <end position="10"/>
    </location>
</feature>
<organism evidence="2 3">
    <name type="scientific">Brachybacterium fresconis</name>
    <dbReference type="NCBI Taxonomy" id="173363"/>
    <lineage>
        <taxon>Bacteria</taxon>
        <taxon>Bacillati</taxon>
        <taxon>Actinomycetota</taxon>
        <taxon>Actinomycetes</taxon>
        <taxon>Micrococcales</taxon>
        <taxon>Dermabacteraceae</taxon>
        <taxon>Brachybacterium</taxon>
    </lineage>
</organism>
<dbReference type="InterPro" id="IPR008651">
    <property type="entry name" value="Uncharacterised_HicB"/>
</dbReference>
<dbReference type="SUPFAM" id="SSF47598">
    <property type="entry name" value="Ribbon-helix-helix"/>
    <property type="match status" value="1"/>
</dbReference>
<evidence type="ECO:0000313" key="2">
    <source>
        <dbReference type="EMBL" id="MBP2411153.1"/>
    </source>
</evidence>
<dbReference type="RefSeq" id="WP_114306462.1">
    <property type="nucleotide sequence ID" value="NZ_BAAAJV010000007.1"/>
</dbReference>
<dbReference type="Proteomes" id="UP000698222">
    <property type="component" value="Unassembled WGS sequence"/>
</dbReference>
<accession>A0ABS4YQU0</accession>
<dbReference type="InterPro" id="IPR013321">
    <property type="entry name" value="Arc_rbn_hlx_hlx"/>
</dbReference>
<evidence type="ECO:0000256" key="1">
    <source>
        <dbReference type="SAM" id="MobiDB-lite"/>
    </source>
</evidence>
<dbReference type="InterPro" id="IPR010985">
    <property type="entry name" value="Ribbon_hlx_hlx"/>
</dbReference>
<comment type="caution">
    <text evidence="2">The sequence shown here is derived from an EMBL/GenBank/DDBJ whole genome shotgun (WGS) entry which is preliminary data.</text>
</comment>
<reference evidence="2 3" key="1">
    <citation type="submission" date="2021-03" db="EMBL/GenBank/DDBJ databases">
        <title>Sequencing the genomes of 1000 actinobacteria strains.</title>
        <authorList>
            <person name="Klenk H.-P."/>
        </authorList>
    </citation>
    <scope>NUCLEOTIDE SEQUENCE [LARGE SCALE GENOMIC DNA]</scope>
    <source>
        <strain evidence="2 3">DSM 14564</strain>
    </source>
</reference>
<protein>
    <recommendedName>
        <fullName evidence="4">CopG family transcriptional regulator</fullName>
    </recommendedName>
</protein>
<gene>
    <name evidence="2" type="ORF">JOF44_004120</name>
</gene>
<evidence type="ECO:0008006" key="4">
    <source>
        <dbReference type="Google" id="ProtNLM"/>
    </source>
</evidence>
<evidence type="ECO:0000313" key="3">
    <source>
        <dbReference type="Proteomes" id="UP000698222"/>
    </source>
</evidence>
<name>A0ABS4YQU0_9MICO</name>
<feature type="region of interest" description="Disordered" evidence="1">
    <location>
        <begin position="1"/>
        <end position="24"/>
    </location>
</feature>
<sequence>MATKPADRFAARPRANARSTGSAKDAFIDPSSLAADEMSKLTIRLLKSLHKDVKAAALAEDVSVQEWIQDAINQKLANKTAH</sequence>
<dbReference type="EMBL" id="JAGIOC010000002">
    <property type="protein sequence ID" value="MBP2411153.1"/>
    <property type="molecule type" value="Genomic_DNA"/>
</dbReference>
<dbReference type="Gene3D" id="1.10.1220.10">
    <property type="entry name" value="Met repressor-like"/>
    <property type="match status" value="1"/>
</dbReference>
<proteinExistence type="predicted"/>
<dbReference type="Pfam" id="PF05534">
    <property type="entry name" value="HicB"/>
    <property type="match status" value="1"/>
</dbReference>